<dbReference type="PROSITE" id="PS50002">
    <property type="entry name" value="SH3"/>
    <property type="match status" value="1"/>
</dbReference>
<feature type="domain" description="SH3" evidence="10">
    <location>
        <begin position="422"/>
        <end position="488"/>
    </location>
</feature>
<feature type="domain" description="BAR" evidence="11">
    <location>
        <begin position="25"/>
        <end position="244"/>
    </location>
</feature>
<dbReference type="InterPro" id="IPR001452">
    <property type="entry name" value="SH3_domain"/>
</dbReference>
<feature type="region of interest" description="Disordered" evidence="9">
    <location>
        <begin position="388"/>
        <end position="420"/>
    </location>
</feature>
<evidence type="ECO:0000259" key="11">
    <source>
        <dbReference type="PROSITE" id="PS51021"/>
    </source>
</evidence>
<dbReference type="SMART" id="SM00721">
    <property type="entry name" value="BAR"/>
    <property type="match status" value="1"/>
</dbReference>
<evidence type="ECO:0000259" key="10">
    <source>
        <dbReference type="PROSITE" id="PS50002"/>
    </source>
</evidence>
<dbReference type="FunFam" id="1.20.1270.60:FF:000013">
    <property type="entry name" value="Amphiphysin isoform 2"/>
    <property type="match status" value="1"/>
</dbReference>
<dbReference type="InterPro" id="IPR003005">
    <property type="entry name" value="Amphiphysin"/>
</dbReference>
<evidence type="ECO:0000256" key="4">
    <source>
        <dbReference type="ARBA" id="ARBA00022490"/>
    </source>
</evidence>
<evidence type="ECO:0000256" key="2">
    <source>
        <dbReference type="ARBA" id="ARBA00004496"/>
    </source>
</evidence>
<keyword evidence="13" id="KW-1185">Reference proteome</keyword>
<dbReference type="SUPFAM" id="SSF50044">
    <property type="entry name" value="SH3-domain"/>
    <property type="match status" value="1"/>
</dbReference>
<gene>
    <name evidence="12" type="ORF">CUNI_LOCUS5027</name>
</gene>
<name>A0A8S3YQX7_9EUPU</name>
<feature type="region of interest" description="Disordered" evidence="9">
    <location>
        <begin position="252"/>
        <end position="361"/>
    </location>
</feature>
<dbReference type="PROSITE" id="PS51021">
    <property type="entry name" value="BAR"/>
    <property type="match status" value="1"/>
</dbReference>
<keyword evidence="5 8" id="KW-0175">Coiled coil</keyword>
<evidence type="ECO:0000313" key="13">
    <source>
        <dbReference type="Proteomes" id="UP000678393"/>
    </source>
</evidence>
<evidence type="ECO:0000256" key="8">
    <source>
        <dbReference type="SAM" id="Coils"/>
    </source>
</evidence>
<reference evidence="12" key="1">
    <citation type="submission" date="2021-04" db="EMBL/GenBank/DDBJ databases">
        <authorList>
            <consortium name="Molecular Ecology Group"/>
        </authorList>
    </citation>
    <scope>NUCLEOTIDE SEQUENCE</scope>
</reference>
<evidence type="ECO:0000256" key="9">
    <source>
        <dbReference type="SAM" id="MobiDB-lite"/>
    </source>
</evidence>
<comment type="subcellular location">
    <subcellularLocation>
        <location evidence="2">Cytoplasm</location>
    </subcellularLocation>
    <subcellularLocation>
        <location evidence="1">Endomembrane system</location>
    </subcellularLocation>
</comment>
<dbReference type="GO" id="GO:0005737">
    <property type="term" value="C:cytoplasm"/>
    <property type="evidence" value="ECO:0007669"/>
    <property type="project" value="UniProtKB-SubCell"/>
</dbReference>
<comment type="caution">
    <text evidence="12">The sequence shown here is derived from an EMBL/GenBank/DDBJ whole genome shotgun (WGS) entry which is preliminary data.</text>
</comment>
<dbReference type="GO" id="GO:0005543">
    <property type="term" value="F:phospholipid binding"/>
    <property type="evidence" value="ECO:0007669"/>
    <property type="project" value="TreeGrafter"/>
</dbReference>
<evidence type="ECO:0000256" key="3">
    <source>
        <dbReference type="ARBA" id="ARBA00022443"/>
    </source>
</evidence>
<feature type="compositionally biased region" description="Basic and acidic residues" evidence="9">
    <location>
        <begin position="340"/>
        <end position="352"/>
    </location>
</feature>
<dbReference type="PANTHER" id="PTHR46514">
    <property type="entry name" value="AMPHIPHYSIN"/>
    <property type="match status" value="1"/>
</dbReference>
<feature type="compositionally biased region" description="Polar residues" evidence="9">
    <location>
        <begin position="252"/>
        <end position="261"/>
    </location>
</feature>
<dbReference type="SUPFAM" id="SSF103657">
    <property type="entry name" value="BAR/IMD domain-like"/>
    <property type="match status" value="1"/>
</dbReference>
<feature type="compositionally biased region" description="Polar residues" evidence="9">
    <location>
        <begin position="309"/>
        <end position="323"/>
    </location>
</feature>
<dbReference type="CDD" id="cd11790">
    <property type="entry name" value="SH3_Amphiphysin"/>
    <property type="match status" value="1"/>
</dbReference>
<dbReference type="FunFam" id="2.30.30.40:FF:000172">
    <property type="entry name" value="Amphiphysin, isoform B"/>
    <property type="match status" value="1"/>
</dbReference>
<evidence type="ECO:0000256" key="7">
    <source>
        <dbReference type="PROSITE-ProRule" id="PRU00192"/>
    </source>
</evidence>
<dbReference type="InterPro" id="IPR027267">
    <property type="entry name" value="AH/BAR_dom_sf"/>
</dbReference>
<dbReference type="Pfam" id="PF03114">
    <property type="entry name" value="BAR"/>
    <property type="match status" value="1"/>
</dbReference>
<dbReference type="GO" id="GO:0012505">
    <property type="term" value="C:endomembrane system"/>
    <property type="evidence" value="ECO:0007669"/>
    <property type="project" value="UniProtKB-SubCell"/>
</dbReference>
<organism evidence="12 13">
    <name type="scientific">Candidula unifasciata</name>
    <dbReference type="NCBI Taxonomy" id="100452"/>
    <lineage>
        <taxon>Eukaryota</taxon>
        <taxon>Metazoa</taxon>
        <taxon>Spiralia</taxon>
        <taxon>Lophotrochozoa</taxon>
        <taxon>Mollusca</taxon>
        <taxon>Gastropoda</taxon>
        <taxon>Heterobranchia</taxon>
        <taxon>Euthyneura</taxon>
        <taxon>Panpulmonata</taxon>
        <taxon>Eupulmonata</taxon>
        <taxon>Stylommatophora</taxon>
        <taxon>Helicina</taxon>
        <taxon>Helicoidea</taxon>
        <taxon>Geomitridae</taxon>
        <taxon>Candidula</taxon>
    </lineage>
</organism>
<proteinExistence type="predicted"/>
<dbReference type="InterPro" id="IPR004148">
    <property type="entry name" value="BAR_dom"/>
</dbReference>
<evidence type="ECO:0000256" key="1">
    <source>
        <dbReference type="ARBA" id="ARBA00004308"/>
    </source>
</evidence>
<dbReference type="InterPro" id="IPR036028">
    <property type="entry name" value="SH3-like_dom_sf"/>
</dbReference>
<keyword evidence="3 7" id="KW-0728">SH3 domain</keyword>
<dbReference type="GO" id="GO:0005886">
    <property type="term" value="C:plasma membrane"/>
    <property type="evidence" value="ECO:0007669"/>
    <property type="project" value="TreeGrafter"/>
</dbReference>
<dbReference type="PRINTS" id="PR01251">
    <property type="entry name" value="AMPHIPHYSIN"/>
</dbReference>
<dbReference type="EMBL" id="CAJHNH020000719">
    <property type="protein sequence ID" value="CAG5119469.1"/>
    <property type="molecule type" value="Genomic_DNA"/>
</dbReference>
<feature type="compositionally biased region" description="Polar residues" evidence="9">
    <location>
        <begin position="271"/>
        <end position="287"/>
    </location>
</feature>
<dbReference type="SMART" id="SM00326">
    <property type="entry name" value="SH3"/>
    <property type="match status" value="1"/>
</dbReference>
<dbReference type="Pfam" id="PF14604">
    <property type="entry name" value="SH3_9"/>
    <property type="match status" value="1"/>
</dbReference>
<dbReference type="Gene3D" id="1.20.1270.60">
    <property type="entry name" value="Arfaptin homology (AH) domain/BAR domain"/>
    <property type="match status" value="1"/>
</dbReference>
<dbReference type="Gene3D" id="2.30.30.40">
    <property type="entry name" value="SH3 Domains"/>
    <property type="match status" value="1"/>
</dbReference>
<dbReference type="PANTHER" id="PTHR46514:SF3">
    <property type="entry name" value="AMPHIPHYSIN"/>
    <property type="match status" value="1"/>
</dbReference>
<feature type="coiled-coil region" evidence="8">
    <location>
        <begin position="160"/>
        <end position="191"/>
    </location>
</feature>
<dbReference type="Proteomes" id="UP000678393">
    <property type="component" value="Unassembled WGS sequence"/>
</dbReference>
<accession>A0A8S3YQX7</accession>
<sequence length="492" mass="55740">MAESNSKSGILALAQKRLSRTKTKVLQNLGKAEKTTDDVFNENVLKVERQQEIAHHLQKELKTYVHCLREMNQATLSLNTVLSEIYEPEWTKESVFKSQLQVFELLWNDFLQSVQDSVVTPLNNYLQCFPALKSKVAKRGRKMVDYDNCRHHLEVLLSAKKKDEVKIHKAQEEMKEAKRIYEELNSELRSELPDFNNSRVTFYASLLSSLFGAGQVFHSESGKAYLTLEDICQELGKDFEQFIYKPRQTLSKSISSNSGENGFSDEVSAHGSPSVQLTRSSLGSRCSSPGKDTPQSVYGNQEVPEIKQRTSLLSPQQNGSNPVPTERTDRKQSNISAQDRGNKVDEGRHSEEDNNNSSIEHKEMTNNVYNEPHETPSNLAASIGRVSNRHEFSESDTDEDDDLDPVYSNPPSRLPLATPPPNTLYVVQAVHRYNNEDEDELSFEAGEMIYVIEFDNPEEQDEGWQMGIKASDGVRGVFPENFTQVLPNQQAR</sequence>
<keyword evidence="6" id="KW-0472">Membrane</keyword>
<evidence type="ECO:0000256" key="5">
    <source>
        <dbReference type="ARBA" id="ARBA00023054"/>
    </source>
</evidence>
<dbReference type="AlphaFoldDB" id="A0A8S3YQX7"/>
<evidence type="ECO:0000256" key="6">
    <source>
        <dbReference type="ARBA" id="ARBA00023136"/>
    </source>
</evidence>
<evidence type="ECO:0000313" key="12">
    <source>
        <dbReference type="EMBL" id="CAG5119469.1"/>
    </source>
</evidence>
<feature type="compositionally biased region" description="Acidic residues" evidence="9">
    <location>
        <begin position="394"/>
        <end position="404"/>
    </location>
</feature>
<dbReference type="OrthoDB" id="446293at2759"/>
<keyword evidence="4" id="KW-0963">Cytoplasm</keyword>
<protein>
    <submittedName>
        <fullName evidence="12">Uncharacterized protein</fullName>
    </submittedName>
</protein>